<keyword evidence="8" id="KW-0481">Metalloenzyme inhibitor</keyword>
<sequence>MWVVFVTFAVLRGKVVGVQEVDAGNDIYGNPIKRIKYDIKQIKMFKGPSYDIDAIYTEPSPSLCGVTLENNGKEYLITGKLKDDGTIHIHLCDFIQPWEDLNETQKTQRYEMGCGCKITRCTSIPCMVSSPAECLWMIENEVYGGLVKHLACIKRSDDYCAWYRGSRNEFPH</sequence>
<evidence type="ECO:0000256" key="7">
    <source>
        <dbReference type="ARBA" id="ARBA00023157"/>
    </source>
</evidence>
<keyword evidence="11" id="KW-0732">Signal</keyword>
<keyword evidence="13" id="KW-1185">Reference proteome</keyword>
<feature type="signal peptide" evidence="11">
    <location>
        <begin position="1"/>
        <end position="17"/>
    </location>
</feature>
<reference evidence="14" key="1">
    <citation type="submission" date="2025-08" db="UniProtKB">
        <authorList>
            <consortium name="RefSeq"/>
        </authorList>
    </citation>
    <scope>IDENTIFICATION</scope>
    <source>
        <tissue evidence="14">Muscle</tissue>
    </source>
</reference>
<dbReference type="RefSeq" id="XP_010778651.1">
    <property type="nucleotide sequence ID" value="XM_010780349.1"/>
</dbReference>
<keyword evidence="7 10" id="KW-1015">Disulfide bond</keyword>
<evidence type="ECO:0000256" key="2">
    <source>
        <dbReference type="ARBA" id="ARBA00011027"/>
    </source>
</evidence>
<dbReference type="InterPro" id="IPR001820">
    <property type="entry name" value="TIMP"/>
</dbReference>
<dbReference type="KEGG" id="ncc:104953404"/>
<feature type="domain" description="NTR" evidence="12">
    <location>
        <begin position="1"/>
        <end position="114"/>
    </location>
</feature>
<accession>A0A6I9NVV5</accession>
<dbReference type="GO" id="GO:0009725">
    <property type="term" value="P:response to hormone"/>
    <property type="evidence" value="ECO:0007669"/>
    <property type="project" value="TreeGrafter"/>
</dbReference>
<dbReference type="GO" id="GO:0002020">
    <property type="term" value="F:protease binding"/>
    <property type="evidence" value="ECO:0007669"/>
    <property type="project" value="TreeGrafter"/>
</dbReference>
<dbReference type="InterPro" id="IPR027465">
    <property type="entry name" value="TIMP_C"/>
</dbReference>
<dbReference type="PROSITE" id="PS50189">
    <property type="entry name" value="NTR"/>
    <property type="match status" value="1"/>
</dbReference>
<dbReference type="InterPro" id="IPR001134">
    <property type="entry name" value="Netrin_domain"/>
</dbReference>
<dbReference type="GeneID" id="104953404"/>
<feature type="disulfide bond" evidence="10">
    <location>
        <begin position="134"/>
        <end position="152"/>
    </location>
</feature>
<evidence type="ECO:0000313" key="14">
    <source>
        <dbReference type="RefSeq" id="XP_010778651.1"/>
    </source>
</evidence>
<evidence type="ECO:0000256" key="6">
    <source>
        <dbReference type="ARBA" id="ARBA00022690"/>
    </source>
</evidence>
<evidence type="ECO:0000256" key="9">
    <source>
        <dbReference type="ARBA" id="ARBA00030102"/>
    </source>
</evidence>
<dbReference type="PANTHER" id="PTHR11844:SF24">
    <property type="entry name" value="METALLOPROTEINASE INHIBITOR 2"/>
    <property type="match status" value="1"/>
</dbReference>
<gene>
    <name evidence="14" type="primary">LOC104953404</name>
</gene>
<dbReference type="OrthoDB" id="6041373at2759"/>
<dbReference type="Gene3D" id="3.90.370.10">
    <property type="entry name" value="Tissue inhibitor of metalloproteinase-1. Chain B, domain 1"/>
    <property type="match status" value="1"/>
</dbReference>
<dbReference type="AlphaFoldDB" id="A0A6I9NVV5"/>
<dbReference type="SUPFAM" id="SSF50242">
    <property type="entry name" value="TIMP-like"/>
    <property type="match status" value="1"/>
</dbReference>
<dbReference type="GO" id="GO:0008191">
    <property type="term" value="F:metalloendopeptidase inhibitor activity"/>
    <property type="evidence" value="ECO:0007669"/>
    <property type="project" value="InterPro"/>
</dbReference>
<evidence type="ECO:0000256" key="8">
    <source>
        <dbReference type="ARBA" id="ARBA00023215"/>
    </source>
</evidence>
<evidence type="ECO:0000256" key="4">
    <source>
        <dbReference type="ARBA" id="ARBA00022525"/>
    </source>
</evidence>
<protein>
    <recommendedName>
        <fullName evidence="3">Metalloproteinase inhibitor 2</fullName>
    </recommendedName>
    <alternativeName>
        <fullName evidence="9">Tissue inhibitor of metalloproteinases 2</fullName>
    </alternativeName>
</protein>
<evidence type="ECO:0000313" key="13">
    <source>
        <dbReference type="Proteomes" id="UP000504611"/>
    </source>
</evidence>
<evidence type="ECO:0000256" key="1">
    <source>
        <dbReference type="ARBA" id="ARBA00004613"/>
    </source>
</evidence>
<evidence type="ECO:0000256" key="3">
    <source>
        <dbReference type="ARBA" id="ARBA00013520"/>
    </source>
</evidence>
<comment type="similarity">
    <text evidence="2">Belongs to the protease inhibitor I35 (TIMP) family.</text>
</comment>
<proteinExistence type="inferred from homology"/>
<keyword evidence="5 14" id="KW-0483">Metalloprotease inhibitor</keyword>
<dbReference type="InterPro" id="IPR008993">
    <property type="entry name" value="TIMP-like_OB-fold"/>
</dbReference>
<dbReference type="GO" id="GO:0034097">
    <property type="term" value="P:response to cytokine"/>
    <property type="evidence" value="ECO:0007669"/>
    <property type="project" value="TreeGrafter"/>
</dbReference>
<feature type="disulfide bond" evidence="10">
    <location>
        <begin position="121"/>
        <end position="126"/>
    </location>
</feature>
<comment type="subcellular location">
    <subcellularLocation>
        <location evidence="1">Secreted</location>
    </subcellularLocation>
</comment>
<dbReference type="Gene3D" id="2.40.50.120">
    <property type="match status" value="1"/>
</dbReference>
<dbReference type="PANTHER" id="PTHR11844">
    <property type="entry name" value="METALLOPROTEASE INHIBITOR"/>
    <property type="match status" value="1"/>
</dbReference>
<dbReference type="Pfam" id="PF00965">
    <property type="entry name" value="TIMP"/>
    <property type="match status" value="1"/>
</dbReference>
<dbReference type="GO" id="GO:0051045">
    <property type="term" value="P:negative regulation of membrane protein ectodomain proteolysis"/>
    <property type="evidence" value="ECO:0007669"/>
    <property type="project" value="TreeGrafter"/>
</dbReference>
<organism evidence="13 14">
    <name type="scientific">Notothenia coriiceps</name>
    <name type="common">black rockcod</name>
    <dbReference type="NCBI Taxonomy" id="8208"/>
    <lineage>
        <taxon>Eukaryota</taxon>
        <taxon>Metazoa</taxon>
        <taxon>Chordata</taxon>
        <taxon>Craniata</taxon>
        <taxon>Vertebrata</taxon>
        <taxon>Euteleostomi</taxon>
        <taxon>Actinopterygii</taxon>
        <taxon>Neopterygii</taxon>
        <taxon>Teleostei</taxon>
        <taxon>Neoteleostei</taxon>
        <taxon>Acanthomorphata</taxon>
        <taxon>Eupercaria</taxon>
        <taxon>Perciformes</taxon>
        <taxon>Notothenioidei</taxon>
        <taxon>Nototheniidae</taxon>
        <taxon>Notothenia</taxon>
    </lineage>
</organism>
<evidence type="ECO:0000259" key="12">
    <source>
        <dbReference type="PROSITE" id="PS50189"/>
    </source>
</evidence>
<dbReference type="Proteomes" id="UP000504611">
    <property type="component" value="Unplaced"/>
</dbReference>
<keyword evidence="4" id="KW-0964">Secreted</keyword>
<dbReference type="GO" id="GO:0005615">
    <property type="term" value="C:extracellular space"/>
    <property type="evidence" value="ECO:0007669"/>
    <property type="project" value="TreeGrafter"/>
</dbReference>
<evidence type="ECO:0000256" key="10">
    <source>
        <dbReference type="PIRSR" id="PIRSR601820-3"/>
    </source>
</evidence>
<evidence type="ECO:0000256" key="5">
    <source>
        <dbReference type="ARBA" id="ARBA00022608"/>
    </source>
</evidence>
<name>A0A6I9NVV5_9TELE</name>
<dbReference type="SMART" id="SM00206">
    <property type="entry name" value="NTR"/>
    <property type="match status" value="1"/>
</dbReference>
<feature type="chain" id="PRO_5027042511" description="Metalloproteinase inhibitor 2" evidence="11">
    <location>
        <begin position="18"/>
        <end position="172"/>
    </location>
</feature>
<keyword evidence="6 14" id="KW-0646">Protease inhibitor</keyword>
<dbReference type="GO" id="GO:0031012">
    <property type="term" value="C:extracellular matrix"/>
    <property type="evidence" value="ECO:0007669"/>
    <property type="project" value="TreeGrafter"/>
</dbReference>
<feature type="disulfide bond" evidence="10">
    <location>
        <begin position="116"/>
        <end position="160"/>
    </location>
</feature>
<evidence type="ECO:0000256" key="11">
    <source>
        <dbReference type="SAM" id="SignalP"/>
    </source>
</evidence>